<proteinExistence type="predicted"/>
<organism evidence="7 8">
    <name type="scientific">Botrytis galanthina</name>
    <dbReference type="NCBI Taxonomy" id="278940"/>
    <lineage>
        <taxon>Eukaryota</taxon>
        <taxon>Fungi</taxon>
        <taxon>Dikarya</taxon>
        <taxon>Ascomycota</taxon>
        <taxon>Pezizomycotina</taxon>
        <taxon>Leotiomycetes</taxon>
        <taxon>Helotiales</taxon>
        <taxon>Sclerotiniaceae</taxon>
        <taxon>Botrytis</taxon>
    </lineage>
</organism>
<feature type="compositionally biased region" description="Low complexity" evidence="5">
    <location>
        <begin position="188"/>
        <end position="199"/>
    </location>
</feature>
<reference evidence="7 8" key="1">
    <citation type="submission" date="2017-12" db="EMBL/GenBank/DDBJ databases">
        <title>Comparative genomics of Botrytis spp.</title>
        <authorList>
            <person name="Valero-Jimenez C.A."/>
            <person name="Tapia P."/>
            <person name="Veloso J."/>
            <person name="Silva-Moreno E."/>
            <person name="Staats M."/>
            <person name="Valdes J.H."/>
            <person name="Van Kan J.A.L."/>
        </authorList>
    </citation>
    <scope>NUCLEOTIDE SEQUENCE [LARGE SCALE GENOMIC DNA]</scope>
    <source>
        <strain evidence="7 8">MUCL435</strain>
    </source>
</reference>
<feature type="region of interest" description="Disordered" evidence="5">
    <location>
        <begin position="674"/>
        <end position="768"/>
    </location>
</feature>
<feature type="compositionally biased region" description="Low complexity" evidence="5">
    <location>
        <begin position="58"/>
        <end position="67"/>
    </location>
</feature>
<feature type="compositionally biased region" description="Polar residues" evidence="5">
    <location>
        <begin position="36"/>
        <end position="50"/>
    </location>
</feature>
<feature type="coiled-coil region" evidence="4">
    <location>
        <begin position="297"/>
        <end position="629"/>
    </location>
</feature>
<protein>
    <recommendedName>
        <fullName evidence="6">TATA element modulatory factor 1 TATA binding domain-containing protein</fullName>
    </recommendedName>
</protein>
<dbReference type="InterPro" id="IPR052602">
    <property type="entry name" value="Growth_transcription_reg"/>
</dbReference>
<evidence type="ECO:0000259" key="6">
    <source>
        <dbReference type="Pfam" id="PF12325"/>
    </source>
</evidence>
<feature type="compositionally biased region" description="Low complexity" evidence="5">
    <location>
        <begin position="150"/>
        <end position="174"/>
    </location>
</feature>
<dbReference type="PANTHER" id="PTHR46515">
    <property type="entry name" value="TATA ELEMENT MODULATORY FACTOR TMF1"/>
    <property type="match status" value="1"/>
</dbReference>
<feature type="compositionally biased region" description="Low complexity" evidence="5">
    <location>
        <begin position="222"/>
        <end position="234"/>
    </location>
</feature>
<name>A0A4S8QSB8_9HELO</name>
<feature type="compositionally biased region" description="Polar residues" evidence="5">
    <location>
        <begin position="111"/>
        <end position="121"/>
    </location>
</feature>
<feature type="compositionally biased region" description="Polar residues" evidence="5">
    <location>
        <begin position="83"/>
        <end position="104"/>
    </location>
</feature>
<dbReference type="Proteomes" id="UP000308671">
    <property type="component" value="Unassembled WGS sequence"/>
</dbReference>
<gene>
    <name evidence="7" type="ORF">BGAL_0362g00020</name>
</gene>
<feature type="compositionally biased region" description="Polar residues" evidence="5">
    <location>
        <begin position="676"/>
        <end position="692"/>
    </location>
</feature>
<feature type="compositionally biased region" description="Basic and acidic residues" evidence="5">
    <location>
        <begin position="68"/>
        <end position="77"/>
    </location>
</feature>
<feature type="compositionally biased region" description="Polar residues" evidence="5">
    <location>
        <begin position="207"/>
        <end position="220"/>
    </location>
</feature>
<dbReference type="Pfam" id="PF12329">
    <property type="entry name" value="TMF_DNA_bd"/>
    <property type="match status" value="1"/>
</dbReference>
<evidence type="ECO:0000256" key="1">
    <source>
        <dbReference type="ARBA" id="ARBA00004555"/>
    </source>
</evidence>
<dbReference type="PANTHER" id="PTHR46515:SF1">
    <property type="entry name" value="TATA ELEMENT MODULATORY FACTOR"/>
    <property type="match status" value="1"/>
</dbReference>
<dbReference type="GO" id="GO:0005794">
    <property type="term" value="C:Golgi apparatus"/>
    <property type="evidence" value="ECO:0007669"/>
    <property type="project" value="UniProtKB-SubCell"/>
</dbReference>
<comment type="subcellular location">
    <subcellularLocation>
        <location evidence="1">Golgi apparatus</location>
    </subcellularLocation>
</comment>
<comment type="caution">
    <text evidence="7">The sequence shown here is derived from an EMBL/GenBank/DDBJ whole genome shotgun (WGS) entry which is preliminary data.</text>
</comment>
<dbReference type="GO" id="GO:0005783">
    <property type="term" value="C:endoplasmic reticulum"/>
    <property type="evidence" value="ECO:0007669"/>
    <property type="project" value="TreeGrafter"/>
</dbReference>
<keyword evidence="2" id="KW-0333">Golgi apparatus</keyword>
<feature type="compositionally biased region" description="Polar residues" evidence="5">
    <location>
        <begin position="723"/>
        <end position="738"/>
    </location>
</feature>
<dbReference type="InterPro" id="IPR022091">
    <property type="entry name" value="TMF_TATA-bd"/>
</dbReference>
<dbReference type="OrthoDB" id="74178at2759"/>
<dbReference type="AlphaFoldDB" id="A0A4S8QSB8"/>
<accession>A0A4S8QSB8</accession>
<evidence type="ECO:0000256" key="4">
    <source>
        <dbReference type="SAM" id="Coils"/>
    </source>
</evidence>
<evidence type="ECO:0000256" key="3">
    <source>
        <dbReference type="ARBA" id="ARBA00023054"/>
    </source>
</evidence>
<evidence type="ECO:0000256" key="5">
    <source>
        <dbReference type="SAM" id="MobiDB-lite"/>
    </source>
</evidence>
<keyword evidence="8" id="KW-1185">Reference proteome</keyword>
<feature type="compositionally biased region" description="Basic and acidic residues" evidence="5">
    <location>
        <begin position="754"/>
        <end position="765"/>
    </location>
</feature>
<evidence type="ECO:0000313" key="8">
    <source>
        <dbReference type="Proteomes" id="UP000308671"/>
    </source>
</evidence>
<feature type="coiled-coil region" evidence="4">
    <location>
        <begin position="791"/>
        <end position="856"/>
    </location>
</feature>
<dbReference type="Pfam" id="PF12325">
    <property type="entry name" value="TMF_TATA_bd"/>
    <property type="match status" value="1"/>
</dbReference>
<evidence type="ECO:0000313" key="7">
    <source>
        <dbReference type="EMBL" id="THV46752.1"/>
    </source>
</evidence>
<evidence type="ECO:0000256" key="2">
    <source>
        <dbReference type="ARBA" id="ARBA00023034"/>
    </source>
</evidence>
<feature type="region of interest" description="Disordered" evidence="5">
    <location>
        <begin position="30"/>
        <end position="234"/>
    </location>
</feature>
<dbReference type="InterPro" id="IPR022092">
    <property type="entry name" value="TMF_DNA-bd"/>
</dbReference>
<sequence length="894" mass="98339">MTSPAKQGSSRWGFLSQAVGGLESRLDILLAEGQEGQANKPTPAAGNTSAAKPEPAISRSASNSSNRTNDRLQERLARAVAAKNTQKAGTQSTSSNVPSRTGSPITVGESPRQSLDATSNLGGDEATKRVSQDLGSTTIANPIESDTPAVPTVEVQSSTPVVEPSPETTTEPQQASPSVVVALKSEPTSRLSTDSTTSSMPRVSIDSIPQNDTIVSSSLDEPTATTPATDVVPTSKNPAQLEAALIQLQSDYETSELQRQEEVHGYIERIDALQAKLKYLAKESLESANNAKTAAPSGSLEKKLAEKEQQVILLMEEGQALSKKELTHMTTIKKLRAKILEDNKEVVEIKKKQEKAEKEAASLAERLKRAEGAEKSLSERNNVINRLRKELDAVKIERDTKDTVIANLKDQLENDAAEEKEAEAKVANEALQAEKKRVAELEDDISNLKIEKQLVNDRAQIQIRELREKMDREAENARIAALEMKNEQQMLESKLEMMRARAEEVSTGATGDAQAKLLRQIETLQTQYAVASENWQGIEASLTARATSLERERDEATKREADVRRKAREVTLKAKRNEDELEETRSKLPNFQQELSQRTAQLDDLKKRVEEAESALVSAKAEFEDEKQTWNSEMQQRILEEKQKWIEEVSLNGRGGGDSPVASSRRGLTSEYLGLQNMQSRRPSARSTTGDLVTSERFVGRRQSGQPTSKSPDPGTPVRHDSTASLTHSFSLNSIATNGTGGSEFKPQTPSLHTLDHDDFFDTHRSSSPQQTIHDIISTSTAGAGPTVQLVERMSSAVRKLESEKVATKEEVARLIAQRDEARTEIVALMKEVEVKRGLEEKVVALEEEIKGVKERYEVTLELLGEKSEEVNELRGDVEDIKAMYKELVIKSVG</sequence>
<dbReference type="EMBL" id="PQXL01000362">
    <property type="protein sequence ID" value="THV46752.1"/>
    <property type="molecule type" value="Genomic_DNA"/>
</dbReference>
<keyword evidence="3 4" id="KW-0175">Coiled coil</keyword>
<feature type="domain" description="TATA element modulatory factor 1 TATA binding" evidence="6">
    <location>
        <begin position="778"/>
        <end position="889"/>
    </location>
</feature>